<feature type="region of interest" description="Disordered" evidence="2">
    <location>
        <begin position="321"/>
        <end position="346"/>
    </location>
</feature>
<feature type="coiled-coil region" evidence="1">
    <location>
        <begin position="145"/>
        <end position="172"/>
    </location>
</feature>
<name>A0A1Y2HW48_9FUNG</name>
<feature type="region of interest" description="Disordered" evidence="2">
    <location>
        <begin position="441"/>
        <end position="482"/>
    </location>
</feature>
<dbReference type="AlphaFoldDB" id="A0A1Y2HW48"/>
<keyword evidence="4" id="KW-1185">Reference proteome</keyword>
<evidence type="ECO:0000256" key="2">
    <source>
        <dbReference type="SAM" id="MobiDB-lite"/>
    </source>
</evidence>
<evidence type="ECO:0000256" key="1">
    <source>
        <dbReference type="SAM" id="Coils"/>
    </source>
</evidence>
<sequence>MDDYYNRINNLSLDLLARQRNLLDTFTIEQSFIQSAYERDVRLGASIKASEIFLELSTIGSELSELKKARRVEEKLIRARVREEYEELVAELSSQIHKLKARFTEFRINSVDEVLSALSEVKRDDLLAFIGKDYHANAATTGNTIISLQETIDEIRSDNAELKQVMSKLKSMYALKSMTSKSVFTKKITRLVEEKRVAEERLWESYRESEVRERVLRKNLVKTQKELVSIQTHHEVLKRQLKEEQRAKELLQKALSMHVSENKASMEMASLRKVETFTRFEFERLLEENKKLNDECSSLRLEVARLQTVLQAQEWRLATKQRLRMSPSRPSSPSARPLHSAAASRTMGASNPDILQSAQNSVFSQPQSPEQFLLRPTSALPAPMAVDRGLQHQALTEVSPAHSSKARPSTARRQLTPSTVFHAKSTSSSDLIREEITLQMRDPVSPRRPMTAKRERILTMPHIGSGSRPGSGIVSRSPSNKQ</sequence>
<feature type="coiled-coil region" evidence="1">
    <location>
        <begin position="282"/>
        <end position="309"/>
    </location>
</feature>
<dbReference type="InterPro" id="IPR040401">
    <property type="entry name" value="CCDC162"/>
</dbReference>
<dbReference type="PANTHER" id="PTHR33331:SF13">
    <property type="entry name" value="COILED-COIL DOMAIN CONTAINING 162"/>
    <property type="match status" value="1"/>
</dbReference>
<reference evidence="3 4" key="1">
    <citation type="submission" date="2016-07" db="EMBL/GenBank/DDBJ databases">
        <title>Pervasive Adenine N6-methylation of Active Genes in Fungi.</title>
        <authorList>
            <consortium name="DOE Joint Genome Institute"/>
            <person name="Mondo S.J."/>
            <person name="Dannebaum R.O."/>
            <person name="Kuo R.C."/>
            <person name="Labutti K."/>
            <person name="Haridas S."/>
            <person name="Kuo A."/>
            <person name="Salamov A."/>
            <person name="Ahrendt S.R."/>
            <person name="Lipzen A."/>
            <person name="Sullivan W."/>
            <person name="Andreopoulos W.B."/>
            <person name="Clum A."/>
            <person name="Lindquist E."/>
            <person name="Daum C."/>
            <person name="Ramamoorthy G.K."/>
            <person name="Gryganskyi A."/>
            <person name="Culley D."/>
            <person name="Magnuson J.K."/>
            <person name="James T.Y."/>
            <person name="O'Malley M.A."/>
            <person name="Stajich J.E."/>
            <person name="Spatafora J.W."/>
            <person name="Visel A."/>
            <person name="Grigoriev I.V."/>
        </authorList>
    </citation>
    <scope>NUCLEOTIDE SEQUENCE [LARGE SCALE GENOMIC DNA]</scope>
    <source>
        <strain evidence="3 4">PL171</strain>
    </source>
</reference>
<feature type="region of interest" description="Disordered" evidence="2">
    <location>
        <begin position="396"/>
        <end position="429"/>
    </location>
</feature>
<protein>
    <submittedName>
        <fullName evidence="3">Uncharacterized protein</fullName>
    </submittedName>
</protein>
<feature type="compositionally biased region" description="Low complexity" evidence="2">
    <location>
        <begin position="324"/>
        <end position="345"/>
    </location>
</feature>
<comment type="caution">
    <text evidence="3">The sequence shown here is derived from an EMBL/GenBank/DDBJ whole genome shotgun (WGS) entry which is preliminary data.</text>
</comment>
<dbReference type="PANTHER" id="PTHR33331">
    <property type="entry name" value="COILED-COIL DOMAIN-CONTAINING PROTEIN 162"/>
    <property type="match status" value="1"/>
</dbReference>
<accession>A0A1Y2HW48</accession>
<keyword evidence="1" id="KW-0175">Coiled coil</keyword>
<dbReference type="Proteomes" id="UP000193411">
    <property type="component" value="Unassembled WGS sequence"/>
</dbReference>
<evidence type="ECO:0000313" key="4">
    <source>
        <dbReference type="Proteomes" id="UP000193411"/>
    </source>
</evidence>
<dbReference type="OrthoDB" id="76966at2759"/>
<evidence type="ECO:0000313" key="3">
    <source>
        <dbReference type="EMBL" id="ORZ38816.1"/>
    </source>
</evidence>
<feature type="compositionally biased region" description="Polar residues" evidence="2">
    <location>
        <begin position="411"/>
        <end position="429"/>
    </location>
</feature>
<gene>
    <name evidence="3" type="ORF">BCR44DRAFT_1282181</name>
</gene>
<dbReference type="EMBL" id="MCFL01000007">
    <property type="protein sequence ID" value="ORZ38816.1"/>
    <property type="molecule type" value="Genomic_DNA"/>
</dbReference>
<organism evidence="3 4">
    <name type="scientific">Catenaria anguillulae PL171</name>
    <dbReference type="NCBI Taxonomy" id="765915"/>
    <lineage>
        <taxon>Eukaryota</taxon>
        <taxon>Fungi</taxon>
        <taxon>Fungi incertae sedis</taxon>
        <taxon>Blastocladiomycota</taxon>
        <taxon>Blastocladiomycetes</taxon>
        <taxon>Blastocladiales</taxon>
        <taxon>Catenariaceae</taxon>
        <taxon>Catenaria</taxon>
    </lineage>
</organism>
<proteinExistence type="predicted"/>